<organism evidence="4 5">
    <name type="scientific">Wickerhamomyces mucosus</name>
    <dbReference type="NCBI Taxonomy" id="1378264"/>
    <lineage>
        <taxon>Eukaryota</taxon>
        <taxon>Fungi</taxon>
        <taxon>Dikarya</taxon>
        <taxon>Ascomycota</taxon>
        <taxon>Saccharomycotina</taxon>
        <taxon>Saccharomycetes</taxon>
        <taxon>Phaffomycetales</taxon>
        <taxon>Wickerhamomycetaceae</taxon>
        <taxon>Wickerhamomyces</taxon>
    </lineage>
</organism>
<protein>
    <recommendedName>
        <fullName evidence="6">Ribosomal protein S16</fullName>
    </recommendedName>
</protein>
<sequence length="96" mass="11007">MSKGLVRIRLSRFGRTNQPVYNIVVTNARIGRDQKPIEVIGTYNPIAPPLKPWEDSSVKPSKHIELDFDRAKYWLSVGAQPSDTVTRLLKKAEIWF</sequence>
<dbReference type="InterPro" id="IPR020592">
    <property type="entry name" value="Ribosomal_bS16_CS"/>
</dbReference>
<evidence type="ECO:0000256" key="2">
    <source>
        <dbReference type="ARBA" id="ARBA00022980"/>
    </source>
</evidence>
<evidence type="ECO:0000256" key="3">
    <source>
        <dbReference type="ARBA" id="ARBA00023274"/>
    </source>
</evidence>
<proteinExistence type="inferred from homology"/>
<dbReference type="Gene3D" id="3.30.1320.10">
    <property type="match status" value="1"/>
</dbReference>
<dbReference type="GO" id="GO:0005763">
    <property type="term" value="C:mitochondrial small ribosomal subunit"/>
    <property type="evidence" value="ECO:0007669"/>
    <property type="project" value="TreeGrafter"/>
</dbReference>
<dbReference type="GO" id="GO:0032543">
    <property type="term" value="P:mitochondrial translation"/>
    <property type="evidence" value="ECO:0007669"/>
    <property type="project" value="TreeGrafter"/>
</dbReference>
<dbReference type="Pfam" id="PF00886">
    <property type="entry name" value="Ribosomal_S16"/>
    <property type="match status" value="1"/>
</dbReference>
<evidence type="ECO:0000313" key="5">
    <source>
        <dbReference type="Proteomes" id="UP000769528"/>
    </source>
</evidence>
<dbReference type="Proteomes" id="UP000769528">
    <property type="component" value="Unassembled WGS sequence"/>
</dbReference>
<dbReference type="NCBIfam" id="TIGR00002">
    <property type="entry name" value="S16"/>
    <property type="match status" value="1"/>
</dbReference>
<evidence type="ECO:0000313" key="4">
    <source>
        <dbReference type="EMBL" id="KAH3672850.1"/>
    </source>
</evidence>
<dbReference type="GO" id="GO:0003735">
    <property type="term" value="F:structural constituent of ribosome"/>
    <property type="evidence" value="ECO:0007669"/>
    <property type="project" value="InterPro"/>
</dbReference>
<reference evidence="4" key="2">
    <citation type="submission" date="2021-01" db="EMBL/GenBank/DDBJ databases">
        <authorList>
            <person name="Schikora-Tamarit M.A."/>
        </authorList>
    </citation>
    <scope>NUCLEOTIDE SEQUENCE</scope>
    <source>
        <strain evidence="4">CBS6341</strain>
    </source>
</reference>
<keyword evidence="3" id="KW-0687">Ribonucleoprotein</keyword>
<dbReference type="HAMAP" id="MF_00385">
    <property type="entry name" value="Ribosomal_bS16"/>
    <property type="match status" value="1"/>
</dbReference>
<evidence type="ECO:0000256" key="1">
    <source>
        <dbReference type="ARBA" id="ARBA00006668"/>
    </source>
</evidence>
<reference evidence="4" key="1">
    <citation type="journal article" date="2021" name="Open Biol.">
        <title>Shared evolutionary footprints suggest mitochondrial oxidative damage underlies multiple complex I losses in fungi.</title>
        <authorList>
            <person name="Schikora-Tamarit M.A."/>
            <person name="Marcet-Houben M."/>
            <person name="Nosek J."/>
            <person name="Gabaldon T."/>
        </authorList>
    </citation>
    <scope>NUCLEOTIDE SEQUENCE</scope>
    <source>
        <strain evidence="4">CBS6341</strain>
    </source>
</reference>
<gene>
    <name evidence="4" type="ORF">WICMUC_004072</name>
</gene>
<evidence type="ECO:0008006" key="6">
    <source>
        <dbReference type="Google" id="ProtNLM"/>
    </source>
</evidence>
<dbReference type="PANTHER" id="PTHR12919">
    <property type="entry name" value="30S RIBOSOMAL PROTEIN S16"/>
    <property type="match status" value="1"/>
</dbReference>
<dbReference type="PANTHER" id="PTHR12919:SF20">
    <property type="entry name" value="SMALL RIBOSOMAL SUBUNIT PROTEIN BS16M"/>
    <property type="match status" value="1"/>
</dbReference>
<keyword evidence="2" id="KW-0689">Ribosomal protein</keyword>
<dbReference type="OrthoDB" id="407221at2759"/>
<comment type="caution">
    <text evidence="4">The sequence shown here is derived from an EMBL/GenBank/DDBJ whole genome shotgun (WGS) entry which is preliminary data.</text>
</comment>
<name>A0A9P8PJU2_9ASCO</name>
<dbReference type="AlphaFoldDB" id="A0A9P8PJU2"/>
<dbReference type="SUPFAM" id="SSF54565">
    <property type="entry name" value="Ribosomal protein S16"/>
    <property type="match status" value="1"/>
</dbReference>
<dbReference type="PROSITE" id="PS00732">
    <property type="entry name" value="RIBOSOMAL_S16"/>
    <property type="match status" value="1"/>
</dbReference>
<keyword evidence="5" id="KW-1185">Reference proteome</keyword>
<dbReference type="EMBL" id="JAEUBF010001112">
    <property type="protein sequence ID" value="KAH3672850.1"/>
    <property type="molecule type" value="Genomic_DNA"/>
</dbReference>
<dbReference type="InterPro" id="IPR000307">
    <property type="entry name" value="Ribosomal_bS16"/>
</dbReference>
<dbReference type="InterPro" id="IPR023803">
    <property type="entry name" value="Ribosomal_bS16_dom_sf"/>
</dbReference>
<accession>A0A9P8PJU2</accession>
<comment type="similarity">
    <text evidence="1">Belongs to the bacterial ribosomal protein bS16 family.</text>
</comment>